<proteinExistence type="predicted"/>
<organism evidence="1 2">
    <name type="scientific">Drosophila simulans</name>
    <name type="common">Fruit fly</name>
    <dbReference type="NCBI Taxonomy" id="7240"/>
    <lineage>
        <taxon>Eukaryota</taxon>
        <taxon>Metazoa</taxon>
        <taxon>Ecdysozoa</taxon>
        <taxon>Arthropoda</taxon>
        <taxon>Hexapoda</taxon>
        <taxon>Insecta</taxon>
        <taxon>Pterygota</taxon>
        <taxon>Neoptera</taxon>
        <taxon>Endopterygota</taxon>
        <taxon>Diptera</taxon>
        <taxon>Brachycera</taxon>
        <taxon>Muscomorpha</taxon>
        <taxon>Ephydroidea</taxon>
        <taxon>Drosophilidae</taxon>
        <taxon>Drosophila</taxon>
        <taxon>Sophophora</taxon>
    </lineage>
</organism>
<gene>
    <name evidence="1" type="primary">Dsim\GD10623</name>
    <name evidence="1" type="ORF">Dsim_GD10623</name>
</gene>
<sequence length="78" mass="8291">MDSQQEQEQELELHVGSGECWTAQHKCKTAATIRRLTCCTAASAAAAPEPTIGPWSIFGCSSIGIDIGICICMCICIT</sequence>
<dbReference type="HOGENOM" id="CLU_2624661_0_0_1"/>
<dbReference type="Proteomes" id="UP000000304">
    <property type="component" value="Chromosome 2R"/>
</dbReference>
<name>B4QGQ8_DROSI</name>
<evidence type="ECO:0000313" key="2">
    <source>
        <dbReference type="Proteomes" id="UP000000304"/>
    </source>
</evidence>
<evidence type="ECO:0000313" key="1">
    <source>
        <dbReference type="EMBL" id="EDX06283.1"/>
    </source>
</evidence>
<dbReference type="EMBL" id="CM000362">
    <property type="protein sequence ID" value="EDX06283.1"/>
    <property type="molecule type" value="Genomic_DNA"/>
</dbReference>
<accession>B4QGQ8</accession>
<reference evidence="1 2" key="1">
    <citation type="journal article" date="2007" name="Nature">
        <title>Evolution of genes and genomes on the Drosophila phylogeny.</title>
        <authorList>
            <consortium name="Drosophila 12 Genomes Consortium"/>
            <person name="Clark A.G."/>
            <person name="Eisen M.B."/>
            <person name="Smith D.R."/>
            <person name="Bergman C.M."/>
            <person name="Oliver B."/>
            <person name="Markow T.A."/>
            <person name="Kaufman T.C."/>
            <person name="Kellis M."/>
            <person name="Gelbart W."/>
            <person name="Iyer V.N."/>
            <person name="Pollard D.A."/>
            <person name="Sackton T.B."/>
            <person name="Larracuente A.M."/>
            <person name="Singh N.D."/>
            <person name="Abad J.P."/>
            <person name="Abt D.N."/>
            <person name="Adryan B."/>
            <person name="Aguade M."/>
            <person name="Akashi H."/>
            <person name="Anderson W.W."/>
            <person name="Aquadro C.F."/>
            <person name="Ardell D.H."/>
            <person name="Arguello R."/>
            <person name="Artieri C.G."/>
            <person name="Barbash D.A."/>
            <person name="Barker D."/>
            <person name="Barsanti P."/>
            <person name="Batterham P."/>
            <person name="Batzoglou S."/>
            <person name="Begun D."/>
            <person name="Bhutkar A."/>
            <person name="Blanco E."/>
            <person name="Bosak S.A."/>
            <person name="Bradley R.K."/>
            <person name="Brand A.D."/>
            <person name="Brent M.R."/>
            <person name="Brooks A.N."/>
            <person name="Brown R.H."/>
            <person name="Butlin R.K."/>
            <person name="Caggese C."/>
            <person name="Calvi B.R."/>
            <person name="Bernardo de Carvalho A."/>
            <person name="Caspi A."/>
            <person name="Castrezana S."/>
            <person name="Celniker S.E."/>
            <person name="Chang J.L."/>
            <person name="Chapple C."/>
            <person name="Chatterji S."/>
            <person name="Chinwalla A."/>
            <person name="Civetta A."/>
            <person name="Clifton S.W."/>
            <person name="Comeron J.M."/>
            <person name="Costello J.C."/>
            <person name="Coyne J.A."/>
            <person name="Daub J."/>
            <person name="David R.G."/>
            <person name="Delcher A.L."/>
            <person name="Delehaunty K."/>
            <person name="Do C.B."/>
            <person name="Ebling H."/>
            <person name="Edwards K."/>
            <person name="Eickbush T."/>
            <person name="Evans J.D."/>
            <person name="Filipski A."/>
            <person name="Findeiss S."/>
            <person name="Freyhult E."/>
            <person name="Fulton L."/>
            <person name="Fulton R."/>
            <person name="Garcia A.C."/>
            <person name="Gardiner A."/>
            <person name="Garfield D.A."/>
            <person name="Garvin B.E."/>
            <person name="Gibson G."/>
            <person name="Gilbert D."/>
            <person name="Gnerre S."/>
            <person name="Godfrey J."/>
            <person name="Good R."/>
            <person name="Gotea V."/>
            <person name="Gravely B."/>
            <person name="Greenberg A.J."/>
            <person name="Griffiths-Jones S."/>
            <person name="Gross S."/>
            <person name="Guigo R."/>
            <person name="Gustafson E.A."/>
            <person name="Haerty W."/>
            <person name="Hahn M.W."/>
            <person name="Halligan D.L."/>
            <person name="Halpern A.L."/>
            <person name="Halter G.M."/>
            <person name="Han M.V."/>
            <person name="Heger A."/>
            <person name="Hillier L."/>
            <person name="Hinrichs A.S."/>
            <person name="Holmes I."/>
            <person name="Hoskins R.A."/>
            <person name="Hubisz M.J."/>
            <person name="Hultmark D."/>
            <person name="Huntley M.A."/>
            <person name="Jaffe D.B."/>
            <person name="Jagadeeshan S."/>
            <person name="Jeck W.R."/>
            <person name="Johnson J."/>
            <person name="Jones C.D."/>
            <person name="Jordan W.C."/>
            <person name="Karpen G.H."/>
            <person name="Kataoka E."/>
            <person name="Keightley P.D."/>
            <person name="Kheradpour P."/>
            <person name="Kirkness E.F."/>
            <person name="Koerich L.B."/>
            <person name="Kristiansen K."/>
            <person name="Kudrna D."/>
            <person name="Kulathinal R.J."/>
            <person name="Kumar S."/>
            <person name="Kwok R."/>
            <person name="Lander E."/>
            <person name="Langley C.H."/>
            <person name="Lapoint R."/>
            <person name="Lazzaro B.P."/>
            <person name="Lee S.J."/>
            <person name="Levesque L."/>
            <person name="Li R."/>
            <person name="Lin C.F."/>
            <person name="Lin M.F."/>
            <person name="Lindblad-Toh K."/>
            <person name="Llopart A."/>
            <person name="Long M."/>
            <person name="Low L."/>
            <person name="Lozovsky E."/>
            <person name="Lu J."/>
            <person name="Luo M."/>
            <person name="Machado C.A."/>
            <person name="Makalowski W."/>
            <person name="Marzo M."/>
            <person name="Matsuda M."/>
            <person name="Matzkin L."/>
            <person name="McAllister B."/>
            <person name="McBride C.S."/>
            <person name="McKernan B."/>
            <person name="McKernan K."/>
            <person name="Mendez-Lago M."/>
            <person name="Minx P."/>
            <person name="Mollenhauer M.U."/>
            <person name="Montooth K."/>
            <person name="Mount S.M."/>
            <person name="Mu X."/>
            <person name="Myers E."/>
            <person name="Negre B."/>
            <person name="Newfeld S."/>
            <person name="Nielsen R."/>
            <person name="Noor M.A."/>
            <person name="O'Grady P."/>
            <person name="Pachter L."/>
            <person name="Papaceit M."/>
            <person name="Parisi M.J."/>
            <person name="Parisi M."/>
            <person name="Parts L."/>
            <person name="Pedersen J.S."/>
            <person name="Pesole G."/>
            <person name="Phillippy A.M."/>
            <person name="Ponting C.P."/>
            <person name="Pop M."/>
            <person name="Porcelli D."/>
            <person name="Powell J.R."/>
            <person name="Prohaska S."/>
            <person name="Pruitt K."/>
            <person name="Puig M."/>
            <person name="Quesneville H."/>
            <person name="Ram K.R."/>
            <person name="Rand D."/>
            <person name="Rasmussen M.D."/>
            <person name="Reed L.K."/>
            <person name="Reenan R."/>
            <person name="Reily A."/>
            <person name="Remington K.A."/>
            <person name="Rieger T.T."/>
            <person name="Ritchie M.G."/>
            <person name="Robin C."/>
            <person name="Rogers Y.H."/>
            <person name="Rohde C."/>
            <person name="Rozas J."/>
            <person name="Rubenfield M.J."/>
            <person name="Ruiz A."/>
            <person name="Russo S."/>
            <person name="Salzberg S.L."/>
            <person name="Sanchez-Gracia A."/>
            <person name="Saranga D.J."/>
            <person name="Sato H."/>
            <person name="Schaeffer S.W."/>
            <person name="Schatz M.C."/>
            <person name="Schlenke T."/>
            <person name="Schwartz R."/>
            <person name="Segarra C."/>
            <person name="Singh R.S."/>
            <person name="Sirot L."/>
            <person name="Sirota M."/>
            <person name="Sisneros N.B."/>
            <person name="Smith C.D."/>
            <person name="Smith T.F."/>
            <person name="Spieth J."/>
            <person name="Stage D.E."/>
            <person name="Stark A."/>
            <person name="Stephan W."/>
            <person name="Strausberg R.L."/>
            <person name="Strempel S."/>
            <person name="Sturgill D."/>
            <person name="Sutton G."/>
            <person name="Sutton G.G."/>
            <person name="Tao W."/>
            <person name="Teichmann S."/>
            <person name="Tobari Y.N."/>
            <person name="Tomimura Y."/>
            <person name="Tsolas J.M."/>
            <person name="Valente V.L."/>
            <person name="Venter E."/>
            <person name="Venter J.C."/>
            <person name="Vicario S."/>
            <person name="Vieira F.G."/>
            <person name="Vilella A.J."/>
            <person name="Villasante A."/>
            <person name="Walenz B."/>
            <person name="Wang J."/>
            <person name="Wasserman M."/>
            <person name="Watts T."/>
            <person name="Wilson D."/>
            <person name="Wilson R.K."/>
            <person name="Wing R.A."/>
            <person name="Wolfner M.F."/>
            <person name="Wong A."/>
            <person name="Wong G.K."/>
            <person name="Wu C.I."/>
            <person name="Wu G."/>
            <person name="Yamamoto D."/>
            <person name="Yang H.P."/>
            <person name="Yang S.P."/>
            <person name="Yorke J.A."/>
            <person name="Yoshida K."/>
            <person name="Zdobnov E."/>
            <person name="Zhang P."/>
            <person name="Zhang Y."/>
            <person name="Zimin A.V."/>
            <person name="Baldwin J."/>
            <person name="Abdouelleil A."/>
            <person name="Abdulkadir J."/>
            <person name="Abebe A."/>
            <person name="Abera B."/>
            <person name="Abreu J."/>
            <person name="Acer S.C."/>
            <person name="Aftuck L."/>
            <person name="Alexander A."/>
            <person name="An P."/>
            <person name="Anderson E."/>
            <person name="Anderson S."/>
            <person name="Arachi H."/>
            <person name="Azer M."/>
            <person name="Bachantsang P."/>
            <person name="Barry A."/>
            <person name="Bayul T."/>
            <person name="Berlin A."/>
            <person name="Bessette D."/>
            <person name="Bloom T."/>
            <person name="Blye J."/>
            <person name="Boguslavskiy L."/>
            <person name="Bonnet C."/>
            <person name="Boukhgalter B."/>
            <person name="Bourzgui I."/>
            <person name="Brown A."/>
            <person name="Cahill P."/>
            <person name="Channer S."/>
            <person name="Cheshatsang Y."/>
            <person name="Chuda L."/>
            <person name="Citroen M."/>
            <person name="Collymore A."/>
            <person name="Cooke P."/>
            <person name="Costello M."/>
            <person name="D'Aco K."/>
            <person name="Daza R."/>
            <person name="De Haan G."/>
            <person name="DeGray S."/>
            <person name="DeMaso C."/>
            <person name="Dhargay N."/>
            <person name="Dooley K."/>
            <person name="Dooley E."/>
            <person name="Doricent M."/>
            <person name="Dorje P."/>
            <person name="Dorjee K."/>
            <person name="Dupes A."/>
            <person name="Elong R."/>
            <person name="Falk J."/>
            <person name="Farina A."/>
            <person name="Faro S."/>
            <person name="Ferguson D."/>
            <person name="Fisher S."/>
            <person name="Foley C.D."/>
            <person name="Franke A."/>
            <person name="Friedrich D."/>
            <person name="Gadbois L."/>
            <person name="Gearin G."/>
            <person name="Gearin C.R."/>
            <person name="Giannoukos G."/>
            <person name="Goode T."/>
            <person name="Graham J."/>
            <person name="Grandbois E."/>
            <person name="Grewal S."/>
            <person name="Gyaltsen K."/>
            <person name="Hafez N."/>
            <person name="Hagos B."/>
            <person name="Hall J."/>
            <person name="Henson C."/>
            <person name="Hollinger A."/>
            <person name="Honan T."/>
            <person name="Huard M.D."/>
            <person name="Hughes L."/>
            <person name="Hurhula B."/>
            <person name="Husby M.E."/>
            <person name="Kamat A."/>
            <person name="Kanga B."/>
            <person name="Kashin S."/>
            <person name="Khazanovich D."/>
            <person name="Kisner P."/>
            <person name="Lance K."/>
            <person name="Lara M."/>
            <person name="Lee W."/>
            <person name="Lennon N."/>
            <person name="Letendre F."/>
            <person name="LeVine R."/>
            <person name="Lipovsky A."/>
            <person name="Liu X."/>
            <person name="Liu J."/>
            <person name="Liu S."/>
            <person name="Lokyitsang T."/>
            <person name="Lokyitsang Y."/>
            <person name="Lubonja R."/>
            <person name="Lui A."/>
            <person name="MacDonald P."/>
            <person name="Magnisalis V."/>
            <person name="Maru K."/>
            <person name="Matthews C."/>
            <person name="McCusker W."/>
            <person name="McDonough S."/>
            <person name="Mehta T."/>
            <person name="Meldrim J."/>
            <person name="Meneus L."/>
            <person name="Mihai O."/>
            <person name="Mihalev A."/>
            <person name="Mihova T."/>
            <person name="Mittelman R."/>
            <person name="Mlenga V."/>
            <person name="Montmayeur A."/>
            <person name="Mulrain L."/>
            <person name="Navidi A."/>
            <person name="Naylor J."/>
            <person name="Negash T."/>
            <person name="Nguyen T."/>
            <person name="Nguyen N."/>
            <person name="Nicol R."/>
            <person name="Norbu C."/>
            <person name="Norbu N."/>
            <person name="Novod N."/>
            <person name="O'Neill B."/>
            <person name="Osman S."/>
            <person name="Markiewicz E."/>
            <person name="Oyono O.L."/>
            <person name="Patti C."/>
            <person name="Phunkhang P."/>
            <person name="Pierre F."/>
            <person name="Priest M."/>
            <person name="Raghuraman S."/>
            <person name="Rege F."/>
            <person name="Reyes R."/>
            <person name="Rise C."/>
            <person name="Rogov P."/>
            <person name="Ross K."/>
            <person name="Ryan E."/>
            <person name="Settipalli S."/>
            <person name="Shea T."/>
            <person name="Sherpa N."/>
            <person name="Shi L."/>
            <person name="Shih D."/>
            <person name="Sparrow T."/>
            <person name="Spaulding J."/>
            <person name="Stalker J."/>
            <person name="Stange-Thomann N."/>
            <person name="Stavropoulos S."/>
            <person name="Stone C."/>
            <person name="Strader C."/>
            <person name="Tesfaye S."/>
            <person name="Thomson T."/>
            <person name="Thoulutsang Y."/>
            <person name="Thoulutsang D."/>
            <person name="Topham K."/>
            <person name="Topping I."/>
            <person name="Tsamla T."/>
            <person name="Vassiliev H."/>
            <person name="Vo A."/>
            <person name="Wangchuk T."/>
            <person name="Wangdi T."/>
            <person name="Weiand M."/>
            <person name="Wilkinson J."/>
            <person name="Wilson A."/>
            <person name="Yadav S."/>
            <person name="Young G."/>
            <person name="Yu Q."/>
            <person name="Zembek L."/>
            <person name="Zhong D."/>
            <person name="Zimmer A."/>
            <person name="Zwirko Z."/>
            <person name="Jaffe D.B."/>
            <person name="Alvarez P."/>
            <person name="Brockman W."/>
            <person name="Butler J."/>
            <person name="Chin C."/>
            <person name="Gnerre S."/>
            <person name="Grabherr M."/>
            <person name="Kleber M."/>
            <person name="Mauceli E."/>
            <person name="MacCallum I."/>
        </authorList>
    </citation>
    <scope>NUCLEOTIDE SEQUENCE [LARGE SCALE GENOMIC DNA]</scope>
    <source>
        <strain evidence="2">white501</strain>
    </source>
</reference>
<protein>
    <submittedName>
        <fullName evidence="1">GD10623</fullName>
    </submittedName>
</protein>
<keyword evidence="2" id="KW-1185">Reference proteome</keyword>
<dbReference type="AlphaFoldDB" id="B4QGQ8"/>